<proteinExistence type="predicted"/>
<reference evidence="1" key="1">
    <citation type="submission" date="2019-08" db="EMBL/GenBank/DDBJ databases">
        <title>The improved chromosome-level genome for the pearl oyster Pinctada fucata martensii using PacBio sequencing and Hi-C.</title>
        <authorList>
            <person name="Zheng Z."/>
        </authorList>
    </citation>
    <scope>NUCLEOTIDE SEQUENCE</scope>
    <source>
        <strain evidence="1">ZZ-2019</strain>
        <tissue evidence="1">Adductor muscle</tissue>
    </source>
</reference>
<gene>
    <name evidence="1" type="ORF">FSP39_022733</name>
</gene>
<sequence>MVCNLCCQRAKKIKYSTPDIQCTTHTVHHTYSTPDIHDLKGPELKQSLQDLFHKFSRNAESLSDLGTSNPNENLNNMISKKAPKSQHYSGSESLAYRVSAAVAQKNTGHKYLIEVSKQY</sequence>
<dbReference type="AlphaFoldDB" id="A0AA88Y9Y4"/>
<comment type="caution">
    <text evidence="1">The sequence shown here is derived from an EMBL/GenBank/DDBJ whole genome shotgun (WGS) entry which is preliminary data.</text>
</comment>
<keyword evidence="2" id="KW-1185">Reference proteome</keyword>
<protein>
    <submittedName>
        <fullName evidence="1">Uncharacterized protein</fullName>
    </submittedName>
</protein>
<dbReference type="Proteomes" id="UP001186944">
    <property type="component" value="Unassembled WGS sequence"/>
</dbReference>
<evidence type="ECO:0000313" key="1">
    <source>
        <dbReference type="EMBL" id="KAK3100622.1"/>
    </source>
</evidence>
<dbReference type="EMBL" id="VSWD01000006">
    <property type="protein sequence ID" value="KAK3100622.1"/>
    <property type="molecule type" value="Genomic_DNA"/>
</dbReference>
<evidence type="ECO:0000313" key="2">
    <source>
        <dbReference type="Proteomes" id="UP001186944"/>
    </source>
</evidence>
<name>A0AA88Y9Y4_PINIB</name>
<accession>A0AA88Y9Y4</accession>
<organism evidence="1 2">
    <name type="scientific">Pinctada imbricata</name>
    <name type="common">Atlantic pearl-oyster</name>
    <name type="synonym">Pinctada martensii</name>
    <dbReference type="NCBI Taxonomy" id="66713"/>
    <lineage>
        <taxon>Eukaryota</taxon>
        <taxon>Metazoa</taxon>
        <taxon>Spiralia</taxon>
        <taxon>Lophotrochozoa</taxon>
        <taxon>Mollusca</taxon>
        <taxon>Bivalvia</taxon>
        <taxon>Autobranchia</taxon>
        <taxon>Pteriomorphia</taxon>
        <taxon>Pterioida</taxon>
        <taxon>Pterioidea</taxon>
        <taxon>Pteriidae</taxon>
        <taxon>Pinctada</taxon>
    </lineage>
</organism>